<evidence type="ECO:0000313" key="2">
    <source>
        <dbReference type="EMBL" id="KNE64405.1"/>
    </source>
</evidence>
<accession>A0A0L0SPV3</accession>
<protein>
    <submittedName>
        <fullName evidence="2">Uncharacterized protein</fullName>
    </submittedName>
</protein>
<reference evidence="2 3" key="1">
    <citation type="submission" date="2009-11" db="EMBL/GenBank/DDBJ databases">
        <title>Annotation of Allomyces macrogynus ATCC 38327.</title>
        <authorList>
            <consortium name="The Broad Institute Genome Sequencing Platform"/>
            <person name="Russ C."/>
            <person name="Cuomo C."/>
            <person name="Burger G."/>
            <person name="Gray M.W."/>
            <person name="Holland P.W.H."/>
            <person name="King N."/>
            <person name="Lang F.B.F."/>
            <person name="Roger A.J."/>
            <person name="Ruiz-Trillo I."/>
            <person name="Young S.K."/>
            <person name="Zeng Q."/>
            <person name="Gargeya S."/>
            <person name="Fitzgerald M."/>
            <person name="Haas B."/>
            <person name="Abouelleil A."/>
            <person name="Alvarado L."/>
            <person name="Arachchi H.M."/>
            <person name="Berlin A."/>
            <person name="Chapman S.B."/>
            <person name="Gearin G."/>
            <person name="Goldberg J."/>
            <person name="Griggs A."/>
            <person name="Gujja S."/>
            <person name="Hansen M."/>
            <person name="Heiman D."/>
            <person name="Howarth C."/>
            <person name="Larimer J."/>
            <person name="Lui A."/>
            <person name="MacDonald P.J.P."/>
            <person name="McCowen C."/>
            <person name="Montmayeur A."/>
            <person name="Murphy C."/>
            <person name="Neiman D."/>
            <person name="Pearson M."/>
            <person name="Priest M."/>
            <person name="Roberts A."/>
            <person name="Saif S."/>
            <person name="Shea T."/>
            <person name="Sisk P."/>
            <person name="Stolte C."/>
            <person name="Sykes S."/>
            <person name="Wortman J."/>
            <person name="Nusbaum C."/>
            <person name="Birren B."/>
        </authorList>
    </citation>
    <scope>NUCLEOTIDE SEQUENCE [LARGE SCALE GENOMIC DNA]</scope>
    <source>
        <strain evidence="2 3">ATCC 38327</strain>
    </source>
</reference>
<gene>
    <name evidence="2" type="ORF">AMAG_09428</name>
</gene>
<dbReference type="OrthoDB" id="10335940at2759"/>
<sequence length="170" mass="17666">MTCNARAILAAALALVLSTAVLTTATPIANPLLDLKTIGNSDEFYNANAHSDFLAELLLDDGLDFTIREACTAKAACDAQGRGDVVASSANRAAYASGNLAGKYGFLATVSVSNQNTIISETQSNNDKAGVTRVVMDPTLLTVQHNGKTLVVMTANAPVRHLACLALIDS</sequence>
<feature type="chain" id="PRO_5005547926" evidence="1">
    <location>
        <begin position="26"/>
        <end position="170"/>
    </location>
</feature>
<reference evidence="3" key="2">
    <citation type="submission" date="2009-11" db="EMBL/GenBank/DDBJ databases">
        <title>The Genome Sequence of Allomyces macrogynus strain ATCC 38327.</title>
        <authorList>
            <consortium name="The Broad Institute Genome Sequencing Platform"/>
            <person name="Russ C."/>
            <person name="Cuomo C."/>
            <person name="Shea T."/>
            <person name="Young S.K."/>
            <person name="Zeng Q."/>
            <person name="Koehrsen M."/>
            <person name="Haas B."/>
            <person name="Borodovsky M."/>
            <person name="Guigo R."/>
            <person name="Alvarado L."/>
            <person name="Berlin A."/>
            <person name="Borenstein D."/>
            <person name="Chen Z."/>
            <person name="Engels R."/>
            <person name="Freedman E."/>
            <person name="Gellesch M."/>
            <person name="Goldberg J."/>
            <person name="Griggs A."/>
            <person name="Gujja S."/>
            <person name="Heiman D."/>
            <person name="Hepburn T."/>
            <person name="Howarth C."/>
            <person name="Jen D."/>
            <person name="Larson L."/>
            <person name="Lewis B."/>
            <person name="Mehta T."/>
            <person name="Park D."/>
            <person name="Pearson M."/>
            <person name="Roberts A."/>
            <person name="Saif S."/>
            <person name="Shenoy N."/>
            <person name="Sisk P."/>
            <person name="Stolte C."/>
            <person name="Sykes S."/>
            <person name="Walk T."/>
            <person name="White J."/>
            <person name="Yandava C."/>
            <person name="Burger G."/>
            <person name="Gray M.W."/>
            <person name="Holland P.W.H."/>
            <person name="King N."/>
            <person name="Lang F.B.F."/>
            <person name="Roger A.J."/>
            <person name="Ruiz-Trillo I."/>
            <person name="Lander E."/>
            <person name="Nusbaum C."/>
        </authorList>
    </citation>
    <scope>NUCLEOTIDE SEQUENCE [LARGE SCALE GENOMIC DNA]</scope>
    <source>
        <strain evidence="3">ATCC 38327</strain>
    </source>
</reference>
<proteinExistence type="predicted"/>
<dbReference type="VEuPathDB" id="FungiDB:AMAG_09428"/>
<keyword evidence="3" id="KW-1185">Reference proteome</keyword>
<name>A0A0L0SPV3_ALLM3</name>
<dbReference type="AlphaFoldDB" id="A0A0L0SPV3"/>
<keyword evidence="1" id="KW-0732">Signal</keyword>
<organism evidence="2 3">
    <name type="scientific">Allomyces macrogynus (strain ATCC 38327)</name>
    <name type="common">Allomyces javanicus var. macrogynus</name>
    <dbReference type="NCBI Taxonomy" id="578462"/>
    <lineage>
        <taxon>Eukaryota</taxon>
        <taxon>Fungi</taxon>
        <taxon>Fungi incertae sedis</taxon>
        <taxon>Blastocladiomycota</taxon>
        <taxon>Blastocladiomycetes</taxon>
        <taxon>Blastocladiales</taxon>
        <taxon>Blastocladiaceae</taxon>
        <taxon>Allomyces</taxon>
    </lineage>
</organism>
<feature type="signal peptide" evidence="1">
    <location>
        <begin position="1"/>
        <end position="25"/>
    </location>
</feature>
<evidence type="ECO:0000256" key="1">
    <source>
        <dbReference type="SAM" id="SignalP"/>
    </source>
</evidence>
<evidence type="ECO:0000313" key="3">
    <source>
        <dbReference type="Proteomes" id="UP000054350"/>
    </source>
</evidence>
<dbReference type="Proteomes" id="UP000054350">
    <property type="component" value="Unassembled WGS sequence"/>
</dbReference>
<dbReference type="EMBL" id="GG745344">
    <property type="protein sequence ID" value="KNE64405.1"/>
    <property type="molecule type" value="Genomic_DNA"/>
</dbReference>